<accession>A0AC61RCA1</accession>
<comment type="caution">
    <text evidence="1">The sequence shown here is derived from an EMBL/GenBank/DDBJ whole genome shotgun (WGS) entry which is preliminary data.</text>
</comment>
<gene>
    <name evidence="1" type="ORF">E5331_13605</name>
</gene>
<organism evidence="1 2">
    <name type="scientific">Lepagella muris</name>
    <dbReference type="NCBI Taxonomy" id="3032870"/>
    <lineage>
        <taxon>Bacteria</taxon>
        <taxon>Pseudomonadati</taxon>
        <taxon>Bacteroidota</taxon>
        <taxon>Bacteroidia</taxon>
        <taxon>Bacteroidales</taxon>
        <taxon>Muribaculaceae</taxon>
        <taxon>Lepagella</taxon>
    </lineage>
</organism>
<dbReference type="EMBL" id="SRYB01000022">
    <property type="protein sequence ID" value="TGY77612.1"/>
    <property type="molecule type" value="Genomic_DNA"/>
</dbReference>
<reference evidence="1" key="1">
    <citation type="submission" date="2019-04" db="EMBL/GenBank/DDBJ databases">
        <title>Microbes associate with the intestines of laboratory mice.</title>
        <authorList>
            <person name="Navarre W."/>
            <person name="Wong E."/>
            <person name="Huang K."/>
            <person name="Tropini C."/>
            <person name="Ng K."/>
            <person name="Yu B."/>
        </authorList>
    </citation>
    <scope>NUCLEOTIDE SEQUENCE</scope>
    <source>
        <strain evidence="1">NM04_E33</strain>
    </source>
</reference>
<dbReference type="Proteomes" id="UP000306319">
    <property type="component" value="Unassembled WGS sequence"/>
</dbReference>
<proteinExistence type="predicted"/>
<evidence type="ECO:0000313" key="1">
    <source>
        <dbReference type="EMBL" id="TGY77612.1"/>
    </source>
</evidence>
<keyword evidence="2" id="KW-1185">Reference proteome</keyword>
<name>A0AC61RCA1_9BACT</name>
<protein>
    <submittedName>
        <fullName evidence="1">Uncharacterized protein</fullName>
    </submittedName>
</protein>
<sequence>MIGYKYFGYVFLLTCFIACGTNTSAETGVEQITENVTVNDTIVENSADSVLINRVYDKFVFAIDAEGNDNPTDYFTTNALKKLQHDYEFDCDRGPCYAYYALRTQEQDSKPNSEDVSNIRRIESIGDGWYVVSYLDMGWSGMTRIKIVDGKIDDYERCVSDL</sequence>
<evidence type="ECO:0000313" key="2">
    <source>
        <dbReference type="Proteomes" id="UP000306319"/>
    </source>
</evidence>